<sequence length="64" mass="7187">MSIFDENEHREAFWETVRQAIEAREQADEARRSGRMTGLAIGLSLAALAVALMAWRHRSTDDAA</sequence>
<organism evidence="1 2">
    <name type="scientific">Ralstonia insidiosa</name>
    <dbReference type="NCBI Taxonomy" id="190721"/>
    <lineage>
        <taxon>Bacteria</taxon>
        <taxon>Pseudomonadati</taxon>
        <taxon>Pseudomonadota</taxon>
        <taxon>Betaproteobacteria</taxon>
        <taxon>Burkholderiales</taxon>
        <taxon>Burkholderiaceae</taxon>
        <taxon>Ralstonia</taxon>
    </lineage>
</organism>
<protein>
    <submittedName>
        <fullName evidence="1">Uncharacterized protein</fullName>
    </submittedName>
</protein>
<dbReference type="OrthoDB" id="8929708at2"/>
<dbReference type="STRING" id="190721.ACS15_1608"/>
<name>A0A191ZW12_9RALS</name>
<proteinExistence type="predicted"/>
<dbReference type="GeneID" id="61525831"/>
<keyword evidence="2" id="KW-1185">Reference proteome</keyword>
<gene>
    <name evidence="1" type="ORF">A9Y76_07345</name>
</gene>
<dbReference type="EMBL" id="CP016022">
    <property type="protein sequence ID" value="ANJ72294.1"/>
    <property type="molecule type" value="Genomic_DNA"/>
</dbReference>
<dbReference type="AlphaFoldDB" id="A0A191ZW12"/>
<evidence type="ECO:0000313" key="2">
    <source>
        <dbReference type="Proteomes" id="UP000078572"/>
    </source>
</evidence>
<reference evidence="2" key="1">
    <citation type="submission" date="2016-06" db="EMBL/GenBank/DDBJ databases">
        <authorList>
            <person name="Xu Y."/>
            <person name="Nagy A."/>
            <person name="Yan X."/>
            <person name="Kim S.W."/>
            <person name="Haley B."/>
            <person name="Liu N.T."/>
            <person name="Nou X."/>
        </authorList>
    </citation>
    <scope>NUCLEOTIDE SEQUENCE [LARGE SCALE GENOMIC DNA]</scope>
    <source>
        <strain evidence="2">ATCC 49129</strain>
    </source>
</reference>
<dbReference type="Proteomes" id="UP000078572">
    <property type="component" value="Chromosome 1"/>
</dbReference>
<accession>A0A191ZW12</accession>
<dbReference type="RefSeq" id="WP_064803129.1">
    <property type="nucleotide sequence ID" value="NZ_CP016022.1"/>
</dbReference>
<evidence type="ECO:0000313" key="1">
    <source>
        <dbReference type="EMBL" id="ANJ72294.1"/>
    </source>
</evidence>